<dbReference type="STRING" id="1267768.BV394_05005"/>
<dbReference type="SUPFAM" id="SSF53807">
    <property type="entry name" value="Helical backbone' metal receptor"/>
    <property type="match status" value="1"/>
</dbReference>
<reference evidence="1 2" key="1">
    <citation type="submission" date="2017-01" db="EMBL/GenBank/DDBJ databases">
        <title>Genomic analysis of Xuhuaishuia manganoxidans DY6-4.</title>
        <authorList>
            <person name="Wang X."/>
        </authorList>
    </citation>
    <scope>NUCLEOTIDE SEQUENCE [LARGE SCALE GENOMIC DNA]</scope>
    <source>
        <strain evidence="1 2">DY6-4</strain>
    </source>
</reference>
<dbReference type="PROSITE" id="PS51257">
    <property type="entry name" value="PROKAR_LIPOPROTEIN"/>
    <property type="match status" value="1"/>
</dbReference>
<proteinExistence type="predicted"/>
<keyword evidence="2" id="KW-1185">Reference proteome</keyword>
<dbReference type="PANTHER" id="PTHR30535:SF7">
    <property type="entry name" value="IRON(III) DICITRATE-BINDING PROTEIN"/>
    <property type="match status" value="1"/>
</dbReference>
<evidence type="ECO:0000313" key="1">
    <source>
        <dbReference type="EMBL" id="APX89151.1"/>
    </source>
</evidence>
<dbReference type="CDD" id="cd01148">
    <property type="entry name" value="TroA_a"/>
    <property type="match status" value="1"/>
</dbReference>
<name>A0A1U7DGR0_9RHOB</name>
<evidence type="ECO:0000313" key="2">
    <source>
        <dbReference type="Proteomes" id="UP000187266"/>
    </source>
</evidence>
<dbReference type="EMBL" id="CP019124">
    <property type="protein sequence ID" value="APX89151.1"/>
    <property type="molecule type" value="Genomic_DNA"/>
</dbReference>
<dbReference type="AlphaFoldDB" id="A0A1U7DGR0"/>
<dbReference type="InterPro" id="IPR050902">
    <property type="entry name" value="ABC_Transporter_SBP"/>
</dbReference>
<dbReference type="InterPro" id="IPR002491">
    <property type="entry name" value="ABC_transptr_periplasmic_BD"/>
</dbReference>
<dbReference type="PROSITE" id="PS50983">
    <property type="entry name" value="FE_B12_PBP"/>
    <property type="match status" value="1"/>
</dbReference>
<protein>
    <submittedName>
        <fullName evidence="1">Iron ABC transporter substrate-binding protein</fullName>
    </submittedName>
</protein>
<sequence length="311" mass="34039">MIRRILSLAILALPTTAQAFPVTVQSCDRQVTFAEPPRRAVSNDVNLTELMLALGLRDRMAGYTGISGWKTLDERLRADIQQLPELSPRYPGREVLLGADADFYFAGWNYGMNVGGEVTPDTLAPFGIPVYELSESCIHVMEKPKASFEDLFNDARNLGKIFGVPDRAEALIESWRKDLAAQPATGATRPRVFVYDSGEDAPFTAGRYAMPTALIEAAGGVNILEDFAKSWATIGWEEVIARDPEVILIVDYGEVTAEQKRDFMVSNPAFATVTAVREDNFVTLDYVAATPGPRNIEAVGILAEAFARAGE</sequence>
<organism evidence="1 2">
    <name type="scientific">Brevirhabdus pacifica</name>
    <dbReference type="NCBI Taxonomy" id="1267768"/>
    <lineage>
        <taxon>Bacteria</taxon>
        <taxon>Pseudomonadati</taxon>
        <taxon>Pseudomonadota</taxon>
        <taxon>Alphaproteobacteria</taxon>
        <taxon>Rhodobacterales</taxon>
        <taxon>Paracoccaceae</taxon>
        <taxon>Brevirhabdus</taxon>
    </lineage>
</organism>
<dbReference type="OrthoDB" id="9797850at2"/>
<dbReference type="PANTHER" id="PTHR30535">
    <property type="entry name" value="VITAMIN B12-BINDING PROTEIN"/>
    <property type="match status" value="1"/>
</dbReference>
<dbReference type="Pfam" id="PF01497">
    <property type="entry name" value="Peripla_BP_2"/>
    <property type="match status" value="1"/>
</dbReference>
<accession>A0A1U7DGR0</accession>
<dbReference type="Gene3D" id="3.40.50.1980">
    <property type="entry name" value="Nitrogenase molybdenum iron protein domain"/>
    <property type="match status" value="2"/>
</dbReference>
<dbReference type="RefSeq" id="WP_076979174.1">
    <property type="nucleotide sequence ID" value="NZ_CP019124.1"/>
</dbReference>
<gene>
    <name evidence="1" type="ORF">BV394_05005</name>
</gene>
<dbReference type="Proteomes" id="UP000187266">
    <property type="component" value="Chromosome"/>
</dbReference>
<accession>A0A2M9DF83</accession>